<dbReference type="Gene3D" id="3.60.10.10">
    <property type="entry name" value="Endonuclease/exonuclease/phosphatase"/>
    <property type="match status" value="1"/>
</dbReference>
<keyword evidence="7" id="KW-1185">Reference proteome</keyword>
<evidence type="ECO:0000313" key="8">
    <source>
        <dbReference type="RefSeq" id="XP_035665500.1"/>
    </source>
</evidence>
<dbReference type="EMBL" id="GG666492">
    <property type="protein sequence ID" value="EEN63276.1"/>
    <property type="molecule type" value="Genomic_DNA"/>
</dbReference>
<dbReference type="InterPro" id="IPR016202">
    <property type="entry name" value="DNase_I"/>
</dbReference>
<evidence type="ECO:0000256" key="4">
    <source>
        <dbReference type="SAM" id="SignalP"/>
    </source>
</evidence>
<dbReference type="SMART" id="SM00476">
    <property type="entry name" value="DNaseIc"/>
    <property type="match status" value="1"/>
</dbReference>
<dbReference type="OrthoDB" id="10061407at2759"/>
<dbReference type="GO" id="GO:0005634">
    <property type="term" value="C:nucleus"/>
    <property type="evidence" value="ECO:0000318"/>
    <property type="project" value="GO_Central"/>
</dbReference>
<dbReference type="PANTHER" id="PTHR11371:SF31">
    <property type="entry name" value="EXTRACELLULAR NUCLEASE"/>
    <property type="match status" value="1"/>
</dbReference>
<dbReference type="OMA" id="LTNSYHY"/>
<sequence length="363" mass="40647">MMLSVTLLALSMSLSAMTSVEALKIGAFNIQIFGTNKMENGDVADMLVKICMRYDILLIQEIRDNEGTAILDLLDRVNRAGPADYAMVISDRLGRTNSKEQYAFFYRTDVGLTLTNSYHYDDGDESTGNDTFQREPFIVRFSSNRTVVDDFVLVAIHTDPQEAVSELQELDSVRENIVSKWRITNIMILGDFNADCDFVRPIHWDTIPLWTRYRTYDWLIGDDVDTTTTSTDCAYDRIVVSGPSLRGGIVLNSAGVYDFPNDLNLLCACEALAVSDHYPVEVDLIEPGAPLVTEVTAAADPRPDSYLADVSVPLGELDFSRAISTLRYAAEQVKFARGDRKLWLETFRQAAALVEEDLMQDNL</sequence>
<keyword evidence="4" id="KW-0732">Signal</keyword>
<dbReference type="PRINTS" id="PR00130">
    <property type="entry name" value="DNASEI"/>
</dbReference>
<feature type="domain" description="Endonuclease/exonuclease/phosphatase" evidence="5">
    <location>
        <begin position="28"/>
        <end position="277"/>
    </location>
</feature>
<reference evidence="8" key="2">
    <citation type="submission" date="2025-04" db="UniProtKB">
        <authorList>
            <consortium name="RefSeq"/>
        </authorList>
    </citation>
    <scope>IDENTIFICATION</scope>
    <source>
        <strain evidence="8">S238N-H82</strain>
        <tissue evidence="8">Testes</tissue>
    </source>
</reference>
<evidence type="ECO:0000259" key="5">
    <source>
        <dbReference type="Pfam" id="PF03372"/>
    </source>
</evidence>
<keyword evidence="3" id="KW-0378">Hydrolase</keyword>
<evidence type="ECO:0000313" key="6">
    <source>
        <dbReference type="EMBL" id="EEN63276.1"/>
    </source>
</evidence>
<dbReference type="GO" id="GO:0003677">
    <property type="term" value="F:DNA binding"/>
    <property type="evidence" value="ECO:0000318"/>
    <property type="project" value="GO_Central"/>
</dbReference>
<organism>
    <name type="scientific">Branchiostoma floridae</name>
    <name type="common">Florida lancelet</name>
    <name type="synonym">Amphioxus</name>
    <dbReference type="NCBI Taxonomy" id="7739"/>
    <lineage>
        <taxon>Eukaryota</taxon>
        <taxon>Metazoa</taxon>
        <taxon>Chordata</taxon>
        <taxon>Cephalochordata</taxon>
        <taxon>Leptocardii</taxon>
        <taxon>Amphioxiformes</taxon>
        <taxon>Branchiostomatidae</taxon>
        <taxon>Branchiostoma</taxon>
    </lineage>
</organism>
<accession>C3Y9M0</accession>
<dbReference type="InParanoid" id="C3Y9M0"/>
<proteinExistence type="inferred from homology"/>
<comment type="similarity">
    <text evidence="1">Belongs to the DNase I family.</text>
</comment>
<dbReference type="RefSeq" id="XP_035665500.1">
    <property type="nucleotide sequence ID" value="XM_035809607.1"/>
</dbReference>
<dbReference type="GO" id="GO:0004530">
    <property type="term" value="F:deoxyribonuclease I activity"/>
    <property type="evidence" value="ECO:0000318"/>
    <property type="project" value="GO_Central"/>
</dbReference>
<evidence type="ECO:0000256" key="3">
    <source>
        <dbReference type="ARBA" id="ARBA00022801"/>
    </source>
</evidence>
<dbReference type="Pfam" id="PF03372">
    <property type="entry name" value="Exo_endo_phos"/>
    <property type="match status" value="1"/>
</dbReference>
<dbReference type="SUPFAM" id="SSF56219">
    <property type="entry name" value="DNase I-like"/>
    <property type="match status" value="1"/>
</dbReference>
<dbReference type="GeneID" id="118408747"/>
<dbReference type="KEGG" id="bfo:118408747"/>
<dbReference type="GO" id="GO:0006308">
    <property type="term" value="P:DNA catabolic process"/>
    <property type="evidence" value="ECO:0000318"/>
    <property type="project" value="GO_Central"/>
</dbReference>
<dbReference type="AlphaFoldDB" id="C3Y9M0"/>
<name>C3Y9M0_BRAFL</name>
<feature type="chain" id="PRO_5044729161" evidence="4">
    <location>
        <begin position="23"/>
        <end position="363"/>
    </location>
</feature>
<reference evidence="6" key="1">
    <citation type="journal article" date="2008" name="Nature">
        <title>The amphioxus genome and the evolution of the chordate karyotype.</title>
        <authorList>
            <consortium name="US DOE Joint Genome Institute (JGI-PGF)"/>
            <person name="Putnam N.H."/>
            <person name="Butts T."/>
            <person name="Ferrier D.E.K."/>
            <person name="Furlong R.F."/>
            <person name="Hellsten U."/>
            <person name="Kawashima T."/>
            <person name="Robinson-Rechavi M."/>
            <person name="Shoguchi E."/>
            <person name="Terry A."/>
            <person name="Yu J.-K."/>
            <person name="Benito-Gutierrez E.L."/>
            <person name="Dubchak I."/>
            <person name="Garcia-Fernandez J."/>
            <person name="Gibson-Brown J.J."/>
            <person name="Grigoriev I.V."/>
            <person name="Horton A.C."/>
            <person name="de Jong P.J."/>
            <person name="Jurka J."/>
            <person name="Kapitonov V.V."/>
            <person name="Kohara Y."/>
            <person name="Kuroki Y."/>
            <person name="Lindquist E."/>
            <person name="Lucas S."/>
            <person name="Osoegawa K."/>
            <person name="Pennacchio L.A."/>
            <person name="Salamov A.A."/>
            <person name="Satou Y."/>
            <person name="Sauka-Spengler T."/>
            <person name="Schmutz J."/>
            <person name="Shin-I T."/>
            <person name="Toyoda A."/>
            <person name="Bronner-Fraser M."/>
            <person name="Fujiyama A."/>
            <person name="Holland L.Z."/>
            <person name="Holland P.W.H."/>
            <person name="Satoh N."/>
            <person name="Rokhsar D.S."/>
        </authorList>
    </citation>
    <scope>NUCLEOTIDE SEQUENCE [LARGE SCALE GENOMIC DNA]</scope>
    <source>
        <strain evidence="6">S238N-H82</strain>
        <tissue evidence="6">Testes</tissue>
    </source>
</reference>
<dbReference type="PANTHER" id="PTHR11371">
    <property type="entry name" value="DEOXYRIBONUCLEASE"/>
    <property type="match status" value="1"/>
</dbReference>
<dbReference type="InterPro" id="IPR005135">
    <property type="entry name" value="Endo/exonuclease/phosphatase"/>
</dbReference>
<dbReference type="InterPro" id="IPR036691">
    <property type="entry name" value="Endo/exonu/phosph_ase_sf"/>
</dbReference>
<keyword evidence="2" id="KW-0540">Nuclease</keyword>
<dbReference type="Proteomes" id="UP000001554">
    <property type="component" value="Unplaced"/>
</dbReference>
<dbReference type="eggNOG" id="ENOG502QQFT">
    <property type="taxonomic scope" value="Eukaryota"/>
</dbReference>
<protein>
    <submittedName>
        <fullName evidence="8">Deoxyribonuclease-1-like</fullName>
    </submittedName>
</protein>
<dbReference type="CDD" id="cd10282">
    <property type="entry name" value="DNase1"/>
    <property type="match status" value="1"/>
</dbReference>
<feature type="signal peptide" evidence="4">
    <location>
        <begin position="1"/>
        <end position="22"/>
    </location>
</feature>
<evidence type="ECO:0000313" key="7">
    <source>
        <dbReference type="Proteomes" id="UP000001554"/>
    </source>
</evidence>
<evidence type="ECO:0000256" key="2">
    <source>
        <dbReference type="ARBA" id="ARBA00022722"/>
    </source>
</evidence>
<evidence type="ECO:0000256" key="1">
    <source>
        <dbReference type="ARBA" id="ARBA00007359"/>
    </source>
</evidence>
<gene>
    <name evidence="8" type="primary">LOC118408747</name>
    <name evidence="6" type="ORF">BRAFLDRAFT_125173</name>
</gene>